<name>A0A1I3MMI9_9RHOB</name>
<keyword evidence="3" id="KW-1185">Reference proteome</keyword>
<gene>
    <name evidence="2" type="ORF">SAMN04488095_1893</name>
</gene>
<proteinExistence type="predicted"/>
<sequence>MSGDVIKPRRPLYKRWWVWVLVVLGAMASAIIAAVLPLFLAFPSATDIDPASQANRGYTERAAAEVFGGALAGVEFAGYGELKSAFNSDLSAVALIPAAAMGAIEMGPTLDHEAGVLDRLIETYWHLDIASHGAVTGRTEETTGRDQIILYRLQDGTGLLRLQSF</sequence>
<feature type="transmembrane region" description="Helical" evidence="1">
    <location>
        <begin position="16"/>
        <end position="42"/>
    </location>
</feature>
<reference evidence="2 3" key="1">
    <citation type="submission" date="2016-10" db="EMBL/GenBank/DDBJ databases">
        <authorList>
            <person name="de Groot N.N."/>
        </authorList>
    </citation>
    <scope>NUCLEOTIDE SEQUENCE [LARGE SCALE GENOMIC DNA]</scope>
    <source>
        <strain evidence="2 3">DSM 19073</strain>
    </source>
</reference>
<keyword evidence="1" id="KW-0812">Transmembrane</keyword>
<evidence type="ECO:0000256" key="1">
    <source>
        <dbReference type="SAM" id="Phobius"/>
    </source>
</evidence>
<dbReference type="AlphaFoldDB" id="A0A1I3MMI9"/>
<dbReference type="EMBL" id="FORA01000002">
    <property type="protein sequence ID" value="SFI98020.1"/>
    <property type="molecule type" value="Genomic_DNA"/>
</dbReference>
<dbReference type="RefSeq" id="WP_139212319.1">
    <property type="nucleotide sequence ID" value="NZ_FORA01000002.1"/>
</dbReference>
<dbReference type="OrthoDB" id="2136626at2"/>
<accession>A0A1I3MMI9</accession>
<dbReference type="STRING" id="390807.SAMN04488095_1893"/>
<keyword evidence="1" id="KW-1133">Transmembrane helix</keyword>
<dbReference type="Proteomes" id="UP000199110">
    <property type="component" value="Unassembled WGS sequence"/>
</dbReference>
<organism evidence="2 3">
    <name type="scientific">Jannaschia pohangensis</name>
    <dbReference type="NCBI Taxonomy" id="390807"/>
    <lineage>
        <taxon>Bacteria</taxon>
        <taxon>Pseudomonadati</taxon>
        <taxon>Pseudomonadota</taxon>
        <taxon>Alphaproteobacteria</taxon>
        <taxon>Rhodobacterales</taxon>
        <taxon>Roseobacteraceae</taxon>
        <taxon>Jannaschia</taxon>
    </lineage>
</organism>
<evidence type="ECO:0000313" key="2">
    <source>
        <dbReference type="EMBL" id="SFI98020.1"/>
    </source>
</evidence>
<evidence type="ECO:0000313" key="3">
    <source>
        <dbReference type="Proteomes" id="UP000199110"/>
    </source>
</evidence>
<protein>
    <submittedName>
        <fullName evidence="2">Uncharacterized protein</fullName>
    </submittedName>
</protein>
<keyword evidence="1" id="KW-0472">Membrane</keyword>